<reference evidence="1" key="1">
    <citation type="submission" date="2021-06" db="EMBL/GenBank/DDBJ databases">
        <authorList>
            <person name="Kallberg Y."/>
            <person name="Tangrot J."/>
            <person name="Rosling A."/>
        </authorList>
    </citation>
    <scope>NUCLEOTIDE SEQUENCE</scope>
    <source>
        <strain evidence="1">CL356</strain>
    </source>
</reference>
<comment type="caution">
    <text evidence="1">The sequence shown here is derived from an EMBL/GenBank/DDBJ whole genome shotgun (WGS) entry which is preliminary data.</text>
</comment>
<feature type="non-terminal residue" evidence="1">
    <location>
        <position position="1"/>
    </location>
</feature>
<feature type="non-terminal residue" evidence="1">
    <location>
        <position position="165"/>
    </location>
</feature>
<keyword evidence="2" id="KW-1185">Reference proteome</keyword>
<organism evidence="1 2">
    <name type="scientific">Acaulospora colombiana</name>
    <dbReference type="NCBI Taxonomy" id="27376"/>
    <lineage>
        <taxon>Eukaryota</taxon>
        <taxon>Fungi</taxon>
        <taxon>Fungi incertae sedis</taxon>
        <taxon>Mucoromycota</taxon>
        <taxon>Glomeromycotina</taxon>
        <taxon>Glomeromycetes</taxon>
        <taxon>Diversisporales</taxon>
        <taxon>Acaulosporaceae</taxon>
        <taxon>Acaulospora</taxon>
    </lineage>
</organism>
<dbReference type="EMBL" id="CAJVPT010070898">
    <property type="protein sequence ID" value="CAG8779953.1"/>
    <property type="molecule type" value="Genomic_DNA"/>
</dbReference>
<evidence type="ECO:0000313" key="1">
    <source>
        <dbReference type="EMBL" id="CAG8779953.1"/>
    </source>
</evidence>
<evidence type="ECO:0000313" key="2">
    <source>
        <dbReference type="Proteomes" id="UP000789525"/>
    </source>
</evidence>
<proteinExistence type="predicted"/>
<name>A0ACA9R7W1_9GLOM</name>
<sequence>IQYANNILATLRGSADQSAWAEEEYSRIQSIITSVQDLRDELEEQTSKRMQLERETWKLQSRYKEVKSQSSSIEIQPTLERAATSIDQPNETPIDKHPEDQPFTSNEPKQPTEEQSAALPPLPLSEPSATKDEPEAIPPSLPILDSKPAVPPHPESTVLVGSNDQ</sequence>
<protein>
    <submittedName>
        <fullName evidence="1">9763_t:CDS:1</fullName>
    </submittedName>
</protein>
<accession>A0ACA9R7W1</accession>
<dbReference type="Proteomes" id="UP000789525">
    <property type="component" value="Unassembled WGS sequence"/>
</dbReference>
<gene>
    <name evidence="1" type="ORF">ACOLOM_LOCUS14277</name>
</gene>